<protein>
    <recommendedName>
        <fullName evidence="4">DUF4870 domain-containing protein</fullName>
    </recommendedName>
</protein>
<proteinExistence type="predicted"/>
<evidence type="ECO:0000313" key="2">
    <source>
        <dbReference type="EMBL" id="GAA3927990.1"/>
    </source>
</evidence>
<feature type="transmembrane region" description="Helical" evidence="1">
    <location>
        <begin position="63"/>
        <end position="86"/>
    </location>
</feature>
<feature type="transmembrane region" description="Helical" evidence="1">
    <location>
        <begin position="12"/>
        <end position="42"/>
    </location>
</feature>
<dbReference type="EMBL" id="BAABCP010000001">
    <property type="protein sequence ID" value="GAA3927990.1"/>
    <property type="molecule type" value="Genomic_DNA"/>
</dbReference>
<gene>
    <name evidence="2" type="ORF">GCM10022383_03690</name>
</gene>
<sequence length="137" mass="13964">MTAAADRRATGLSAWALGLLILLPVPMLGSLAAGGAMVAAYGSLSRQGPLAKANAAAARRWGAIFLIVSTGLLAAQLALGLIRLAAPAAGPTGFLPQALPILLYVLVCIVHLGVVIAAMLRARRGEVVRFAFLGRPS</sequence>
<keyword evidence="1" id="KW-1133">Transmembrane helix</keyword>
<name>A0ABP7MQE9_9MICO</name>
<dbReference type="Proteomes" id="UP001501591">
    <property type="component" value="Unassembled WGS sequence"/>
</dbReference>
<evidence type="ECO:0000313" key="3">
    <source>
        <dbReference type="Proteomes" id="UP001501591"/>
    </source>
</evidence>
<organism evidence="2 3">
    <name type="scientific">Microbacterium soli</name>
    <dbReference type="NCBI Taxonomy" id="446075"/>
    <lineage>
        <taxon>Bacteria</taxon>
        <taxon>Bacillati</taxon>
        <taxon>Actinomycetota</taxon>
        <taxon>Actinomycetes</taxon>
        <taxon>Micrococcales</taxon>
        <taxon>Microbacteriaceae</taxon>
        <taxon>Microbacterium</taxon>
    </lineage>
</organism>
<evidence type="ECO:0000256" key="1">
    <source>
        <dbReference type="SAM" id="Phobius"/>
    </source>
</evidence>
<keyword evidence="3" id="KW-1185">Reference proteome</keyword>
<dbReference type="RefSeq" id="WP_344817786.1">
    <property type="nucleotide sequence ID" value="NZ_BAABCP010000001.1"/>
</dbReference>
<accession>A0ABP7MQE9</accession>
<evidence type="ECO:0008006" key="4">
    <source>
        <dbReference type="Google" id="ProtNLM"/>
    </source>
</evidence>
<keyword evidence="1" id="KW-0472">Membrane</keyword>
<comment type="caution">
    <text evidence="2">The sequence shown here is derived from an EMBL/GenBank/DDBJ whole genome shotgun (WGS) entry which is preliminary data.</text>
</comment>
<feature type="transmembrane region" description="Helical" evidence="1">
    <location>
        <begin position="98"/>
        <end position="120"/>
    </location>
</feature>
<keyword evidence="1" id="KW-0812">Transmembrane</keyword>
<reference evidence="3" key="1">
    <citation type="journal article" date="2019" name="Int. J. Syst. Evol. Microbiol.">
        <title>The Global Catalogue of Microorganisms (GCM) 10K type strain sequencing project: providing services to taxonomists for standard genome sequencing and annotation.</title>
        <authorList>
            <consortium name="The Broad Institute Genomics Platform"/>
            <consortium name="The Broad Institute Genome Sequencing Center for Infectious Disease"/>
            <person name="Wu L."/>
            <person name="Ma J."/>
        </authorList>
    </citation>
    <scope>NUCLEOTIDE SEQUENCE [LARGE SCALE GENOMIC DNA]</scope>
    <source>
        <strain evidence="3">JCM 17024</strain>
    </source>
</reference>